<dbReference type="RefSeq" id="WP_073554666.1">
    <property type="nucleotide sequence ID" value="NZ_MRCA01000001.1"/>
</dbReference>
<dbReference type="EMBL" id="MRCA01000001">
    <property type="protein sequence ID" value="OKH16260.1"/>
    <property type="molecule type" value="Genomic_DNA"/>
</dbReference>
<gene>
    <name evidence="1" type="ORF">NIES592_00935</name>
</gene>
<organism evidence="1 2">
    <name type="scientific">Fischerella major NIES-592</name>
    <dbReference type="NCBI Taxonomy" id="210994"/>
    <lineage>
        <taxon>Bacteria</taxon>
        <taxon>Bacillati</taxon>
        <taxon>Cyanobacteriota</taxon>
        <taxon>Cyanophyceae</taxon>
        <taxon>Nostocales</taxon>
        <taxon>Hapalosiphonaceae</taxon>
        <taxon>Fischerella</taxon>
    </lineage>
</organism>
<sequence>MPVKPKQHTIRFEILLTQEQNEHWQALAEKVGISKAELVRRSMAGCRIKTIPQANWQCYWQLLNIGTNIHQIAKAQNSAIANGLIPPPIDPIPFEKLTKQINRLRLHLLLGTDEETNEEQSLGDDWEDKKR</sequence>
<dbReference type="Proteomes" id="UP000186391">
    <property type="component" value="Unassembled WGS sequence"/>
</dbReference>
<dbReference type="OrthoDB" id="514442at2"/>
<keyword evidence="2" id="KW-1185">Reference proteome</keyword>
<dbReference type="AlphaFoldDB" id="A0A1U7H4N0"/>
<evidence type="ECO:0000313" key="2">
    <source>
        <dbReference type="Proteomes" id="UP000186391"/>
    </source>
</evidence>
<evidence type="ECO:0008006" key="3">
    <source>
        <dbReference type="Google" id="ProtNLM"/>
    </source>
</evidence>
<accession>A0A1U7H4N0</accession>
<dbReference type="Pfam" id="PF21983">
    <property type="entry name" value="NikA-like"/>
    <property type="match status" value="1"/>
</dbReference>
<reference evidence="1 2" key="1">
    <citation type="submission" date="2016-11" db="EMBL/GenBank/DDBJ databases">
        <title>Draft Genome Sequences of Nine Cyanobacterial Strains from Diverse Habitats.</title>
        <authorList>
            <person name="Zhu T."/>
            <person name="Hou S."/>
            <person name="Lu X."/>
            <person name="Hess W.R."/>
        </authorList>
    </citation>
    <scope>NUCLEOTIDE SEQUENCE [LARGE SCALE GENOMIC DNA]</scope>
    <source>
        <strain evidence="1 2">NIES-592</strain>
    </source>
</reference>
<comment type="caution">
    <text evidence="1">The sequence shown here is derived from an EMBL/GenBank/DDBJ whole genome shotgun (WGS) entry which is preliminary data.</text>
</comment>
<protein>
    <recommendedName>
        <fullName evidence="3">Plasmid mobilization relaxosome protein MobC</fullName>
    </recommendedName>
</protein>
<dbReference type="InterPro" id="IPR053842">
    <property type="entry name" value="NikA-like"/>
</dbReference>
<proteinExistence type="predicted"/>
<evidence type="ECO:0000313" key="1">
    <source>
        <dbReference type="EMBL" id="OKH16260.1"/>
    </source>
</evidence>
<name>A0A1U7H4N0_9CYAN</name>